<proteinExistence type="predicted"/>
<gene>
    <name evidence="2" type="ORF">KQ875_01855</name>
</gene>
<sequence length="289" mass="34293">MYQYITISNLENMKLNANLLERLEYIKKQNNNFFASTENVIANLKLLSKFLPYDVANQWLLFKQNKEANKFLTFNQWKKRGVQIKKGEKAAYIIGYKEKTFIVKDNENQPLEWENADDETKDQIRNGIGSTFKKKIVSLIPVFGDNQLTEIKRKTHKQYSYDSLEKTLIKYLEKLKFNVQITKSDTNNEKINYETKEIFINYYDNLLSLSLLKILIRIILKYDGYKKVLENTTLEENMISFLILESIKLNNFEYDFHFVQSILKKLSDSEKELFLKNVVLIAKQIKEKL</sequence>
<comment type="caution">
    <text evidence="2">The sequence shown here is derived from an EMBL/GenBank/DDBJ whole genome shotgun (WGS) entry which is preliminary data.</text>
</comment>
<feature type="domain" description="N-terminal" evidence="1">
    <location>
        <begin position="18"/>
        <end position="116"/>
    </location>
</feature>
<dbReference type="EMBL" id="JAHMHH010000001">
    <property type="protein sequence ID" value="MBU4692338.1"/>
    <property type="molecule type" value="Genomic_DNA"/>
</dbReference>
<dbReference type="InterPro" id="IPR013610">
    <property type="entry name" value="ArdC_N"/>
</dbReference>
<organism evidence="2 3">
    <name type="scientific">Mycoplasma zalophi</name>
    <dbReference type="NCBI Taxonomy" id="191287"/>
    <lineage>
        <taxon>Bacteria</taxon>
        <taxon>Bacillati</taxon>
        <taxon>Mycoplasmatota</taxon>
        <taxon>Mollicutes</taxon>
        <taxon>Mycoplasmataceae</taxon>
        <taxon>Mycoplasma</taxon>
    </lineage>
</organism>
<protein>
    <submittedName>
        <fullName evidence="2">ArdC family protein</fullName>
    </submittedName>
</protein>
<evidence type="ECO:0000313" key="2">
    <source>
        <dbReference type="EMBL" id="MBU4692338.1"/>
    </source>
</evidence>
<name>A0ABS6DQ03_9MOLU</name>
<dbReference type="Proteomes" id="UP000718793">
    <property type="component" value="Unassembled WGS sequence"/>
</dbReference>
<keyword evidence="3" id="KW-1185">Reference proteome</keyword>
<reference evidence="2" key="1">
    <citation type="submission" date="2021-06" db="EMBL/GenBank/DDBJ databases">
        <title>Novel Mycoplasma species detected in California sea lions (Zalophus californianus) from the USA.</title>
        <authorList>
            <person name="Volokhov D.V."/>
            <person name="Furtak V.A."/>
            <person name="Zagorodnyaya T.A."/>
        </authorList>
    </citation>
    <scope>NUCLEOTIDE SEQUENCE [LARGE SCALE GENOMIC DNA]</scope>
    <source>
        <strain evidence="2">CSL 5346</strain>
    </source>
</reference>
<evidence type="ECO:0000313" key="3">
    <source>
        <dbReference type="Proteomes" id="UP000718793"/>
    </source>
</evidence>
<dbReference type="Pfam" id="PF08401">
    <property type="entry name" value="ArdcN"/>
    <property type="match status" value="1"/>
</dbReference>
<accession>A0ABS6DQ03</accession>
<evidence type="ECO:0000259" key="1">
    <source>
        <dbReference type="Pfam" id="PF08401"/>
    </source>
</evidence>
<dbReference type="RefSeq" id="WP_216488805.1">
    <property type="nucleotide sequence ID" value="NZ_JAHMHH010000001.1"/>
</dbReference>